<accession>A0A7J8JHH4</accession>
<sequence length="171" mass="18509">MLRYYSNLLEGKVERGCGAGQWGMELVFLYPGGIWCCTVQRSEANFEVQASSSSDNYYILVLCSEHFVLGSLGTWGCSAGSRGISCRFRICSAESGSWAGSAARQRGAAPPLGGTGLSSAARAAATSPCLLPPSGQGPQPKRLELLPTFWVVSGTHRLSWLQRYLQHPYRK</sequence>
<name>A0A7J8JHH4_ROUAE</name>
<protein>
    <submittedName>
        <fullName evidence="1">Uncharacterized protein</fullName>
    </submittedName>
</protein>
<dbReference type="Proteomes" id="UP000593571">
    <property type="component" value="Unassembled WGS sequence"/>
</dbReference>
<organism evidence="1 2">
    <name type="scientific">Rousettus aegyptiacus</name>
    <name type="common">Egyptian fruit bat</name>
    <name type="synonym">Pteropus aegyptiacus</name>
    <dbReference type="NCBI Taxonomy" id="9407"/>
    <lineage>
        <taxon>Eukaryota</taxon>
        <taxon>Metazoa</taxon>
        <taxon>Chordata</taxon>
        <taxon>Craniata</taxon>
        <taxon>Vertebrata</taxon>
        <taxon>Euteleostomi</taxon>
        <taxon>Mammalia</taxon>
        <taxon>Eutheria</taxon>
        <taxon>Laurasiatheria</taxon>
        <taxon>Chiroptera</taxon>
        <taxon>Yinpterochiroptera</taxon>
        <taxon>Pteropodoidea</taxon>
        <taxon>Pteropodidae</taxon>
        <taxon>Rousettinae</taxon>
        <taxon>Rousettus</taxon>
    </lineage>
</organism>
<evidence type="ECO:0000313" key="1">
    <source>
        <dbReference type="EMBL" id="KAF6495779.1"/>
    </source>
</evidence>
<reference evidence="1 2" key="1">
    <citation type="journal article" date="2020" name="Nature">
        <title>Six reference-quality genomes reveal evolution of bat adaptations.</title>
        <authorList>
            <person name="Jebb D."/>
            <person name="Huang Z."/>
            <person name="Pippel M."/>
            <person name="Hughes G.M."/>
            <person name="Lavrichenko K."/>
            <person name="Devanna P."/>
            <person name="Winkler S."/>
            <person name="Jermiin L.S."/>
            <person name="Skirmuntt E.C."/>
            <person name="Katzourakis A."/>
            <person name="Burkitt-Gray L."/>
            <person name="Ray D.A."/>
            <person name="Sullivan K.A.M."/>
            <person name="Roscito J.G."/>
            <person name="Kirilenko B.M."/>
            <person name="Davalos L.M."/>
            <person name="Corthals A.P."/>
            <person name="Power M.L."/>
            <person name="Jones G."/>
            <person name="Ransome R.D."/>
            <person name="Dechmann D.K.N."/>
            <person name="Locatelli A.G."/>
            <person name="Puechmaille S.J."/>
            <person name="Fedrigo O."/>
            <person name="Jarvis E.D."/>
            <person name="Hiller M."/>
            <person name="Vernes S.C."/>
            <person name="Myers E.W."/>
            <person name="Teeling E.C."/>
        </authorList>
    </citation>
    <scope>NUCLEOTIDE SEQUENCE [LARGE SCALE GENOMIC DNA]</scope>
    <source>
        <strain evidence="1">MRouAeg1</strain>
        <tissue evidence="1">Muscle</tissue>
    </source>
</reference>
<keyword evidence="2" id="KW-1185">Reference proteome</keyword>
<dbReference type="EMBL" id="JACASE010000002">
    <property type="protein sequence ID" value="KAF6495779.1"/>
    <property type="molecule type" value="Genomic_DNA"/>
</dbReference>
<evidence type="ECO:0000313" key="2">
    <source>
        <dbReference type="Proteomes" id="UP000593571"/>
    </source>
</evidence>
<gene>
    <name evidence="1" type="ORF">HJG63_010161</name>
</gene>
<dbReference type="AlphaFoldDB" id="A0A7J8JHH4"/>
<proteinExistence type="predicted"/>
<comment type="caution">
    <text evidence="1">The sequence shown here is derived from an EMBL/GenBank/DDBJ whole genome shotgun (WGS) entry which is preliminary data.</text>
</comment>